<name>A0AAD7DF67_MYCRO</name>
<dbReference type="AlphaFoldDB" id="A0AAD7DF67"/>
<dbReference type="Proteomes" id="UP001221757">
    <property type="component" value="Unassembled WGS sequence"/>
</dbReference>
<organism evidence="1 2">
    <name type="scientific">Mycena rosella</name>
    <name type="common">Pink bonnet</name>
    <name type="synonym">Agaricus rosellus</name>
    <dbReference type="NCBI Taxonomy" id="1033263"/>
    <lineage>
        <taxon>Eukaryota</taxon>
        <taxon>Fungi</taxon>
        <taxon>Dikarya</taxon>
        <taxon>Basidiomycota</taxon>
        <taxon>Agaricomycotina</taxon>
        <taxon>Agaricomycetes</taxon>
        <taxon>Agaricomycetidae</taxon>
        <taxon>Agaricales</taxon>
        <taxon>Marasmiineae</taxon>
        <taxon>Mycenaceae</taxon>
        <taxon>Mycena</taxon>
    </lineage>
</organism>
<evidence type="ECO:0000313" key="1">
    <source>
        <dbReference type="EMBL" id="KAJ7689950.1"/>
    </source>
</evidence>
<accession>A0AAD7DF67</accession>
<protein>
    <submittedName>
        <fullName evidence="1">Uncharacterized protein</fullName>
    </submittedName>
</protein>
<comment type="caution">
    <text evidence="1">The sequence shown here is derived from an EMBL/GenBank/DDBJ whole genome shotgun (WGS) entry which is preliminary data.</text>
</comment>
<reference evidence="1" key="1">
    <citation type="submission" date="2023-03" db="EMBL/GenBank/DDBJ databases">
        <title>Massive genome expansion in bonnet fungi (Mycena s.s.) driven by repeated elements and novel gene families across ecological guilds.</title>
        <authorList>
            <consortium name="Lawrence Berkeley National Laboratory"/>
            <person name="Harder C.B."/>
            <person name="Miyauchi S."/>
            <person name="Viragh M."/>
            <person name="Kuo A."/>
            <person name="Thoen E."/>
            <person name="Andreopoulos B."/>
            <person name="Lu D."/>
            <person name="Skrede I."/>
            <person name="Drula E."/>
            <person name="Henrissat B."/>
            <person name="Morin E."/>
            <person name="Kohler A."/>
            <person name="Barry K."/>
            <person name="LaButti K."/>
            <person name="Morin E."/>
            <person name="Salamov A."/>
            <person name="Lipzen A."/>
            <person name="Mereny Z."/>
            <person name="Hegedus B."/>
            <person name="Baldrian P."/>
            <person name="Stursova M."/>
            <person name="Weitz H."/>
            <person name="Taylor A."/>
            <person name="Grigoriev I.V."/>
            <person name="Nagy L.G."/>
            <person name="Martin F."/>
            <person name="Kauserud H."/>
        </authorList>
    </citation>
    <scope>NUCLEOTIDE SEQUENCE</scope>
    <source>
        <strain evidence="1">CBHHK067</strain>
    </source>
</reference>
<gene>
    <name evidence="1" type="ORF">B0H17DRAFT_1134666</name>
</gene>
<dbReference type="EMBL" id="JARKIE010000068">
    <property type="protein sequence ID" value="KAJ7689950.1"/>
    <property type="molecule type" value="Genomic_DNA"/>
</dbReference>
<keyword evidence="2" id="KW-1185">Reference proteome</keyword>
<sequence length="224" mass="24821">MTIQFCSVAEPATRLGGMPAFAVATCRPIGLNGNWGHSSLIPSNEAEARFNFTRRENDAVFKIFKIPSSISTQPGEEKVQSVKYAVSSDSRSLDRERKHLKSLGIHFFSLSDDDLPPDAQTPRGSCETDGLLRLLCTSDPDGNNQILSTESRFTDTGWVYEHVTRLCSLKLTGLQKGPSWSVDRWGYVQKVDPHARIAICNSRRNWTMCGTCMYSESALAAVQV</sequence>
<proteinExistence type="predicted"/>
<evidence type="ECO:0000313" key="2">
    <source>
        <dbReference type="Proteomes" id="UP001221757"/>
    </source>
</evidence>